<reference evidence="1" key="1">
    <citation type="journal article" date="2014" name="Front. Microbiol.">
        <title>High frequency of phylogenetically diverse reductive dehalogenase-homologous genes in deep subseafloor sedimentary metagenomes.</title>
        <authorList>
            <person name="Kawai M."/>
            <person name="Futagami T."/>
            <person name="Toyoda A."/>
            <person name="Takaki Y."/>
            <person name="Nishi S."/>
            <person name="Hori S."/>
            <person name="Arai W."/>
            <person name="Tsubouchi T."/>
            <person name="Morono Y."/>
            <person name="Uchiyama I."/>
            <person name="Ito T."/>
            <person name="Fujiyama A."/>
            <person name="Inagaki F."/>
            <person name="Takami H."/>
        </authorList>
    </citation>
    <scope>NUCLEOTIDE SEQUENCE</scope>
    <source>
        <strain evidence="1">Expedition CK06-06</strain>
    </source>
</reference>
<gene>
    <name evidence="1" type="ORF">S01H4_13828</name>
</gene>
<protein>
    <submittedName>
        <fullName evidence="1">Uncharacterized protein</fullName>
    </submittedName>
</protein>
<evidence type="ECO:0000313" key="1">
    <source>
        <dbReference type="EMBL" id="GAG57477.1"/>
    </source>
</evidence>
<dbReference type="EMBL" id="BART01006082">
    <property type="protein sequence ID" value="GAG57477.1"/>
    <property type="molecule type" value="Genomic_DNA"/>
</dbReference>
<comment type="caution">
    <text evidence="1">The sequence shown here is derived from an EMBL/GenBank/DDBJ whole genome shotgun (WGS) entry which is preliminary data.</text>
</comment>
<accession>X0ZH86</accession>
<proteinExistence type="predicted"/>
<name>X0ZH86_9ZZZZ</name>
<sequence>PSLGVKVGDALYESWGYDQTQNDFCRIISISPSGKTVKCQMVHGKVVRESNGAVYVSPSNNPIKCPPVRLYVRSWRKGNYFVGSYPFLSNISRSSECEHKRKGSFDKYTSPVYETAPGYGH</sequence>
<organism evidence="1">
    <name type="scientific">marine sediment metagenome</name>
    <dbReference type="NCBI Taxonomy" id="412755"/>
    <lineage>
        <taxon>unclassified sequences</taxon>
        <taxon>metagenomes</taxon>
        <taxon>ecological metagenomes</taxon>
    </lineage>
</organism>
<feature type="non-terminal residue" evidence="1">
    <location>
        <position position="1"/>
    </location>
</feature>
<dbReference type="AlphaFoldDB" id="X0ZH86"/>